<evidence type="ECO:0000256" key="9">
    <source>
        <dbReference type="SAM" id="Phobius"/>
    </source>
</evidence>
<evidence type="ECO:0000256" key="4">
    <source>
        <dbReference type="ARBA" id="ARBA00023040"/>
    </source>
</evidence>
<organism evidence="11 12">
    <name type="scientific">Meloidogyne incognita</name>
    <name type="common">Southern root-knot nematode worm</name>
    <name type="synonym">Oxyuris incognita</name>
    <dbReference type="NCBI Taxonomy" id="6306"/>
    <lineage>
        <taxon>Eukaryota</taxon>
        <taxon>Metazoa</taxon>
        <taxon>Ecdysozoa</taxon>
        <taxon>Nematoda</taxon>
        <taxon>Chromadorea</taxon>
        <taxon>Rhabditida</taxon>
        <taxon>Tylenchina</taxon>
        <taxon>Tylenchomorpha</taxon>
        <taxon>Tylenchoidea</taxon>
        <taxon>Meloidogynidae</taxon>
        <taxon>Meloidogyninae</taxon>
        <taxon>Meloidogyne</taxon>
        <taxon>Meloidogyne incognita group</taxon>
    </lineage>
</organism>
<dbReference type="GO" id="GO:0016020">
    <property type="term" value="C:membrane"/>
    <property type="evidence" value="ECO:0007669"/>
    <property type="project" value="UniProtKB-SubCell"/>
</dbReference>
<feature type="region of interest" description="Disordered" evidence="8">
    <location>
        <begin position="481"/>
        <end position="506"/>
    </location>
</feature>
<dbReference type="SUPFAM" id="SSF81321">
    <property type="entry name" value="Family A G protein-coupled receptor-like"/>
    <property type="match status" value="1"/>
</dbReference>
<evidence type="ECO:0000313" key="11">
    <source>
        <dbReference type="Proteomes" id="UP000887563"/>
    </source>
</evidence>
<keyword evidence="6" id="KW-0675">Receptor</keyword>
<feature type="compositionally biased region" description="Basic residues" evidence="8">
    <location>
        <begin position="491"/>
        <end position="502"/>
    </location>
</feature>
<feature type="transmembrane region" description="Helical" evidence="9">
    <location>
        <begin position="16"/>
        <end position="40"/>
    </location>
</feature>
<keyword evidence="3 9" id="KW-1133">Transmembrane helix</keyword>
<feature type="transmembrane region" description="Helical" evidence="9">
    <location>
        <begin position="128"/>
        <end position="152"/>
    </location>
</feature>
<dbReference type="Proteomes" id="UP000887563">
    <property type="component" value="Unplaced"/>
</dbReference>
<comment type="subcellular location">
    <subcellularLocation>
        <location evidence="1">Membrane</location>
        <topology evidence="1">Multi-pass membrane protein</topology>
    </subcellularLocation>
</comment>
<evidence type="ECO:0000256" key="6">
    <source>
        <dbReference type="ARBA" id="ARBA00023170"/>
    </source>
</evidence>
<keyword evidence="4" id="KW-0297">G-protein coupled receptor</keyword>
<dbReference type="InterPro" id="IPR017452">
    <property type="entry name" value="GPCR_Rhodpsn_7TM"/>
</dbReference>
<dbReference type="CDD" id="cd00637">
    <property type="entry name" value="7tm_classA_rhodopsin-like"/>
    <property type="match status" value="1"/>
</dbReference>
<evidence type="ECO:0000256" key="1">
    <source>
        <dbReference type="ARBA" id="ARBA00004141"/>
    </source>
</evidence>
<feature type="transmembrane region" description="Helical" evidence="9">
    <location>
        <begin position="231"/>
        <end position="253"/>
    </location>
</feature>
<dbReference type="Gene3D" id="1.20.1070.10">
    <property type="entry name" value="Rhodopsin 7-helix transmembrane proteins"/>
    <property type="match status" value="1"/>
</dbReference>
<evidence type="ECO:0000313" key="12">
    <source>
        <dbReference type="WBParaSite" id="Minc3s00518g13649"/>
    </source>
</evidence>
<feature type="domain" description="G-protein coupled receptors family 1 profile" evidence="10">
    <location>
        <begin position="31"/>
        <end position="296"/>
    </location>
</feature>
<evidence type="ECO:0000256" key="8">
    <source>
        <dbReference type="SAM" id="MobiDB-lite"/>
    </source>
</evidence>
<dbReference type="PANTHER" id="PTHR24238:SF47">
    <property type="entry name" value="ECDYSTEROIDS_DOPAMINE RECEPTOR-RELATED"/>
    <property type="match status" value="1"/>
</dbReference>
<feature type="transmembrane region" description="Helical" evidence="9">
    <location>
        <begin position="94"/>
        <end position="116"/>
    </location>
</feature>
<dbReference type="PROSITE" id="PS50262">
    <property type="entry name" value="G_PROTEIN_RECEP_F1_2"/>
    <property type="match status" value="1"/>
</dbReference>
<feature type="transmembrane region" description="Helical" evidence="9">
    <location>
        <begin position="172"/>
        <end position="196"/>
    </location>
</feature>
<dbReference type="AlphaFoldDB" id="A0A914LLT4"/>
<keyword evidence="2 9" id="KW-0812">Transmembrane</keyword>
<keyword evidence="11" id="KW-1185">Reference proteome</keyword>
<accession>A0A914LLT4</accession>
<evidence type="ECO:0000256" key="2">
    <source>
        <dbReference type="ARBA" id="ARBA00022692"/>
    </source>
</evidence>
<feature type="transmembrane region" description="Helical" evidence="9">
    <location>
        <begin position="52"/>
        <end position="82"/>
    </location>
</feature>
<sequence length="520" mass="58524">MVSIPERISTTGLSTAISILMGIIVIASFLLNMAVFVTILTCYKLRSSLLNLMFCMLSLLNLLDVSLISFVALICVANGGIWTFGRTICRVNAFAQQSLFLANLLILTLIAMERALTLIRRPLVTRKIFGSLAILFMIIPICFATPLLIPGFQVSVFPYRYLCAIGSGSPVLYSLAQLLVYGGCIFVLLICFGSIIKQKRIVRSLPAKPEQYGAFILENRILDEHMQLSRLFFWLVFEYAVIQGPYICLDFFVQIRNSIEVQQSFAQFTGSTTSKDVDTLVTMIKIFHPLIVPTMILVSCNNIWTQLVDKICCRFNKSAVGAFNSMAVGGANNNNPSFAQLLIGANGNANNNDFTNNPHAMTLYATPNGDLQLRLPNATVITQPPAQMVQSIRNNEENEEFNERIIYRKNKNIFQHPSTQICTDTECSSSDCNVYNNGNNLNKNEKNNKGKHLNFGKINEEEDEEIGKDKKVKNNNQEKITWKSKDNTTKIPKRQPSARRRPLQQQKRIVVTKRQQLTNY</sequence>
<evidence type="ECO:0000256" key="7">
    <source>
        <dbReference type="ARBA" id="ARBA00023224"/>
    </source>
</evidence>
<keyword evidence="7" id="KW-0807">Transducer</keyword>
<proteinExistence type="predicted"/>
<name>A0A914LLT4_MELIC</name>
<dbReference type="GO" id="GO:0004930">
    <property type="term" value="F:G protein-coupled receptor activity"/>
    <property type="evidence" value="ECO:0007669"/>
    <property type="project" value="UniProtKB-KW"/>
</dbReference>
<reference evidence="12" key="1">
    <citation type="submission" date="2022-11" db="UniProtKB">
        <authorList>
            <consortium name="WormBaseParasite"/>
        </authorList>
    </citation>
    <scope>IDENTIFICATION</scope>
</reference>
<evidence type="ECO:0000256" key="3">
    <source>
        <dbReference type="ARBA" id="ARBA00022989"/>
    </source>
</evidence>
<evidence type="ECO:0000259" key="10">
    <source>
        <dbReference type="PROSITE" id="PS50262"/>
    </source>
</evidence>
<protein>
    <submittedName>
        <fullName evidence="12">G-protein coupled receptors family 1 profile domain-containing protein</fullName>
    </submittedName>
</protein>
<evidence type="ECO:0000256" key="5">
    <source>
        <dbReference type="ARBA" id="ARBA00023136"/>
    </source>
</evidence>
<dbReference type="WBParaSite" id="Minc3s00518g13649">
    <property type="protein sequence ID" value="Minc3s00518g13649"/>
    <property type="gene ID" value="Minc3s00518g13649"/>
</dbReference>
<dbReference type="PANTHER" id="PTHR24238">
    <property type="entry name" value="G-PROTEIN COUPLED RECEPTOR"/>
    <property type="match status" value="1"/>
</dbReference>
<keyword evidence="5 9" id="KW-0472">Membrane</keyword>